<feature type="transmembrane region" description="Helical" evidence="6">
    <location>
        <begin position="45"/>
        <end position="67"/>
    </location>
</feature>
<feature type="transmembrane region" description="Helical" evidence="6">
    <location>
        <begin position="125"/>
        <end position="150"/>
    </location>
</feature>
<accession>A0A9P4TJ06</accession>
<evidence type="ECO:0000256" key="2">
    <source>
        <dbReference type="ARBA" id="ARBA00022692"/>
    </source>
</evidence>
<dbReference type="Proteomes" id="UP000801428">
    <property type="component" value="Unassembled WGS sequence"/>
</dbReference>
<reference evidence="9" key="1">
    <citation type="submission" date="2019-04" db="EMBL/GenBank/DDBJ databases">
        <title>Sequencing of skin fungus with MAO and IRED activity.</title>
        <authorList>
            <person name="Marsaioli A.J."/>
            <person name="Bonatto J.M.C."/>
            <person name="Reis Junior O."/>
        </authorList>
    </citation>
    <scope>NUCLEOTIDE SEQUENCE</scope>
    <source>
        <strain evidence="9">30M1</strain>
    </source>
</reference>
<dbReference type="GO" id="GO:0016020">
    <property type="term" value="C:membrane"/>
    <property type="evidence" value="ECO:0007669"/>
    <property type="project" value="UniProtKB-SubCell"/>
</dbReference>
<name>A0A9P4TJ06_CURKU</name>
<comment type="similarity">
    <text evidence="5">Belongs to the SAT4 family.</text>
</comment>
<keyword evidence="7" id="KW-0732">Signal</keyword>
<comment type="caution">
    <text evidence="9">The sequence shown here is derived from an EMBL/GenBank/DDBJ whole genome shotgun (WGS) entry which is preliminary data.</text>
</comment>
<feature type="transmembrane region" description="Helical" evidence="6">
    <location>
        <begin position="162"/>
        <end position="183"/>
    </location>
</feature>
<keyword evidence="4 6" id="KW-0472">Membrane</keyword>
<feature type="domain" description="Rhodopsin" evidence="8">
    <location>
        <begin position="40"/>
        <end position="223"/>
    </location>
</feature>
<evidence type="ECO:0000313" key="9">
    <source>
        <dbReference type="EMBL" id="KAF3006509.1"/>
    </source>
</evidence>
<feature type="chain" id="PRO_5040468468" description="Rhodopsin domain-containing protein" evidence="7">
    <location>
        <begin position="22"/>
        <end position="315"/>
    </location>
</feature>
<dbReference type="OrthoDB" id="5329176at2759"/>
<evidence type="ECO:0000259" key="8">
    <source>
        <dbReference type="Pfam" id="PF20684"/>
    </source>
</evidence>
<dbReference type="InterPro" id="IPR052337">
    <property type="entry name" value="SAT4-like"/>
</dbReference>
<sequence>MSTLIGVFLVGALVLWQKAFSLGCSGPEPNSCNFLAPSGKALKWTFVASIVCDVVMHFVVRAAFFIFYLQLSAGARFRFWIGMGFGLDGMLLIFNTSITVFRCKPITASSRPLERITAQCMDSRIALFAPVTLNSLLSFYVLVLPMPIFYAIQLPLRRKIHICCVSAVGGVAVLMDFIHIHAVRALNTGTNTSRAIGETMIVGALGLSLAAIAYNLPSMRILWIHVMGSYSEPKNASQRSCNAESGYSLQGDTTKRSSGAIRKTVSISTTVQSAALVTNGIGRPMSASPDGTYWPRYPIINDDFGSRPRTPPSIV</sequence>
<dbReference type="EMBL" id="SWKU01000005">
    <property type="protein sequence ID" value="KAF3006509.1"/>
    <property type="molecule type" value="Genomic_DNA"/>
</dbReference>
<evidence type="ECO:0000256" key="3">
    <source>
        <dbReference type="ARBA" id="ARBA00022989"/>
    </source>
</evidence>
<keyword evidence="2 6" id="KW-0812">Transmembrane</keyword>
<dbReference type="PANTHER" id="PTHR33048:SF47">
    <property type="entry name" value="INTEGRAL MEMBRANE PROTEIN-RELATED"/>
    <property type="match status" value="1"/>
</dbReference>
<evidence type="ECO:0000256" key="6">
    <source>
        <dbReference type="SAM" id="Phobius"/>
    </source>
</evidence>
<comment type="subcellular location">
    <subcellularLocation>
        <location evidence="1">Membrane</location>
        <topology evidence="1">Multi-pass membrane protein</topology>
    </subcellularLocation>
</comment>
<keyword evidence="10" id="KW-1185">Reference proteome</keyword>
<dbReference type="InterPro" id="IPR049326">
    <property type="entry name" value="Rhodopsin_dom_fungi"/>
</dbReference>
<dbReference type="PANTHER" id="PTHR33048">
    <property type="entry name" value="PTH11-LIKE INTEGRAL MEMBRANE PROTEIN (AFU_ORTHOLOGUE AFUA_5G11245)"/>
    <property type="match status" value="1"/>
</dbReference>
<feature type="signal peptide" evidence="7">
    <location>
        <begin position="1"/>
        <end position="21"/>
    </location>
</feature>
<protein>
    <recommendedName>
        <fullName evidence="8">Rhodopsin domain-containing protein</fullName>
    </recommendedName>
</protein>
<proteinExistence type="inferred from homology"/>
<keyword evidence="3 6" id="KW-1133">Transmembrane helix</keyword>
<feature type="transmembrane region" description="Helical" evidence="6">
    <location>
        <begin position="79"/>
        <end position="101"/>
    </location>
</feature>
<feature type="transmembrane region" description="Helical" evidence="6">
    <location>
        <begin position="195"/>
        <end position="216"/>
    </location>
</feature>
<dbReference type="AlphaFoldDB" id="A0A9P4TJ06"/>
<evidence type="ECO:0000256" key="4">
    <source>
        <dbReference type="ARBA" id="ARBA00023136"/>
    </source>
</evidence>
<dbReference type="Pfam" id="PF20684">
    <property type="entry name" value="Fung_rhodopsin"/>
    <property type="match status" value="1"/>
</dbReference>
<gene>
    <name evidence="9" type="ORF">E8E13_004952</name>
</gene>
<evidence type="ECO:0000313" key="10">
    <source>
        <dbReference type="Proteomes" id="UP000801428"/>
    </source>
</evidence>
<evidence type="ECO:0000256" key="7">
    <source>
        <dbReference type="SAM" id="SignalP"/>
    </source>
</evidence>
<evidence type="ECO:0000256" key="5">
    <source>
        <dbReference type="ARBA" id="ARBA00038359"/>
    </source>
</evidence>
<organism evidence="9 10">
    <name type="scientific">Curvularia kusanoi</name>
    <name type="common">Cochliobolus kusanoi</name>
    <dbReference type="NCBI Taxonomy" id="90978"/>
    <lineage>
        <taxon>Eukaryota</taxon>
        <taxon>Fungi</taxon>
        <taxon>Dikarya</taxon>
        <taxon>Ascomycota</taxon>
        <taxon>Pezizomycotina</taxon>
        <taxon>Dothideomycetes</taxon>
        <taxon>Pleosporomycetidae</taxon>
        <taxon>Pleosporales</taxon>
        <taxon>Pleosporineae</taxon>
        <taxon>Pleosporaceae</taxon>
        <taxon>Curvularia</taxon>
    </lineage>
</organism>
<evidence type="ECO:0000256" key="1">
    <source>
        <dbReference type="ARBA" id="ARBA00004141"/>
    </source>
</evidence>